<evidence type="ECO:0000313" key="2">
    <source>
        <dbReference type="Proteomes" id="UP000182444"/>
    </source>
</evidence>
<name>A0A1D8NLI9_YARLL</name>
<reference evidence="1 2" key="1">
    <citation type="journal article" date="2016" name="PLoS ONE">
        <title>Sequence Assembly of Yarrowia lipolytica Strain W29/CLIB89 Shows Transposable Element Diversity.</title>
        <authorList>
            <person name="Magnan C."/>
            <person name="Yu J."/>
            <person name="Chang I."/>
            <person name="Jahn E."/>
            <person name="Kanomata Y."/>
            <person name="Wu J."/>
            <person name="Zeller M."/>
            <person name="Oakes M."/>
            <person name="Baldi P."/>
            <person name="Sandmeyer S."/>
        </authorList>
    </citation>
    <scope>NUCLEOTIDE SEQUENCE [LARGE SCALE GENOMIC DNA]</scope>
    <source>
        <strain evidence="2">CLIB89(W29)</strain>
    </source>
</reference>
<proteinExistence type="predicted"/>
<evidence type="ECO:0000313" key="1">
    <source>
        <dbReference type="EMBL" id="AOW06497.1"/>
    </source>
</evidence>
<dbReference type="EMBL" id="CP017558">
    <property type="protein sequence ID" value="AOW06497.1"/>
    <property type="molecule type" value="Genomic_DNA"/>
</dbReference>
<protein>
    <submittedName>
        <fullName evidence="1">Uncharacterized protein</fullName>
    </submittedName>
</protein>
<organism evidence="1 2">
    <name type="scientific">Yarrowia lipolytica</name>
    <name type="common">Candida lipolytica</name>
    <dbReference type="NCBI Taxonomy" id="4952"/>
    <lineage>
        <taxon>Eukaryota</taxon>
        <taxon>Fungi</taxon>
        <taxon>Dikarya</taxon>
        <taxon>Ascomycota</taxon>
        <taxon>Saccharomycotina</taxon>
        <taxon>Dipodascomycetes</taxon>
        <taxon>Dipodascales</taxon>
        <taxon>Dipodascales incertae sedis</taxon>
        <taxon>Yarrowia</taxon>
    </lineage>
</organism>
<accession>A0A1D8NLI9</accession>
<dbReference type="AlphaFoldDB" id="A0A1D8NLI9"/>
<sequence>MATPNIKLSCFIKYIGFRMFVRLGSNVLLLVGLNIGNLSGRSRGLVKLVGEPLGHQTSSKLDSNHPLAHAENLGVVGKNGSLDGEGVMCSHGSNTGHLVGGDGDTKTGTTDENGSVGLAGGHLLSSSNGNVGVGGLVFRGLDTNVNDLVDSRGLFEIGLDSVLVINASLVASNNNSESHFVQVCVCVCVWCVCVLERMFW</sequence>
<gene>
    <name evidence="1" type="ORF">YALI1_F02518g</name>
</gene>
<dbReference type="VEuPathDB" id="FungiDB:YALI1_F02518g"/>
<dbReference type="Proteomes" id="UP000182444">
    <property type="component" value="Chromosome 1F"/>
</dbReference>
<dbReference type="GeneID" id="94583811"/>
<dbReference type="RefSeq" id="XP_068139319.1">
    <property type="nucleotide sequence ID" value="XM_068283218.1"/>
</dbReference>